<proteinExistence type="predicted"/>
<gene>
    <name evidence="1" type="ORF">J2T10_003710</name>
</gene>
<dbReference type="Proteomes" id="UP001244563">
    <property type="component" value="Unassembled WGS sequence"/>
</dbReference>
<accession>A0ABT9TUG3</accession>
<dbReference type="EMBL" id="JAUSSW010000013">
    <property type="protein sequence ID" value="MDQ0104037.1"/>
    <property type="molecule type" value="Genomic_DNA"/>
</dbReference>
<evidence type="ECO:0000313" key="2">
    <source>
        <dbReference type="Proteomes" id="UP001244563"/>
    </source>
</evidence>
<evidence type="ECO:0000313" key="1">
    <source>
        <dbReference type="EMBL" id="MDQ0104037.1"/>
    </source>
</evidence>
<keyword evidence="2" id="KW-1185">Reference proteome</keyword>
<name>A0ABT9TUG3_PAENI</name>
<reference evidence="1 2" key="1">
    <citation type="submission" date="2023-07" db="EMBL/GenBank/DDBJ databases">
        <title>Sorghum-associated microbial communities from plants grown in Nebraska, USA.</title>
        <authorList>
            <person name="Schachtman D."/>
        </authorList>
    </citation>
    <scope>NUCLEOTIDE SEQUENCE [LARGE SCALE GENOMIC DNA]</scope>
    <source>
        <strain evidence="1 2">CC523</strain>
    </source>
</reference>
<organism evidence="1 2">
    <name type="scientific">Paenarthrobacter nicotinovorans</name>
    <name type="common">Arthrobacter nicotinovorans</name>
    <dbReference type="NCBI Taxonomy" id="29320"/>
    <lineage>
        <taxon>Bacteria</taxon>
        <taxon>Bacillati</taxon>
        <taxon>Actinomycetota</taxon>
        <taxon>Actinomycetes</taxon>
        <taxon>Micrococcales</taxon>
        <taxon>Micrococcaceae</taxon>
        <taxon>Paenarthrobacter</taxon>
    </lineage>
</organism>
<comment type="caution">
    <text evidence="1">The sequence shown here is derived from an EMBL/GenBank/DDBJ whole genome shotgun (WGS) entry which is preliminary data.</text>
</comment>
<sequence length="76" mass="7783">MGTIPTHEDTESHEPKLRNVLSELPSYIAGLGASDPSTAALALASNESHETPIPSVPASVVAGAEALKPLPRHGSC</sequence>
<protein>
    <submittedName>
        <fullName evidence="1">Uncharacterized protein</fullName>
    </submittedName>
</protein>